<feature type="transmembrane region" description="Helical" evidence="1">
    <location>
        <begin position="20"/>
        <end position="36"/>
    </location>
</feature>
<proteinExistence type="predicted"/>
<dbReference type="InterPro" id="IPR029058">
    <property type="entry name" value="AB_hydrolase_fold"/>
</dbReference>
<dbReference type="SUPFAM" id="SSF53474">
    <property type="entry name" value="alpha/beta-Hydrolases"/>
    <property type="match status" value="1"/>
</dbReference>
<keyword evidence="1" id="KW-1133">Transmembrane helix</keyword>
<evidence type="ECO:0000256" key="1">
    <source>
        <dbReference type="SAM" id="Phobius"/>
    </source>
</evidence>
<organism evidence="2 3">
    <name type="scientific">Draconibacterium orientale</name>
    <dbReference type="NCBI Taxonomy" id="1168034"/>
    <lineage>
        <taxon>Bacteria</taxon>
        <taxon>Pseudomonadati</taxon>
        <taxon>Bacteroidota</taxon>
        <taxon>Bacteroidia</taxon>
        <taxon>Marinilabiliales</taxon>
        <taxon>Prolixibacteraceae</taxon>
        <taxon>Draconibacterium</taxon>
    </lineage>
</organism>
<dbReference type="InterPro" id="IPR050583">
    <property type="entry name" value="Mycobacterial_A85_antigen"/>
</dbReference>
<gene>
    <name evidence="2" type="ORF">SAMN05444285_10372</name>
</gene>
<reference evidence="2 3" key="1">
    <citation type="submission" date="2016-10" db="EMBL/GenBank/DDBJ databases">
        <authorList>
            <person name="de Groot N.N."/>
        </authorList>
    </citation>
    <scope>NUCLEOTIDE SEQUENCE [LARGE SCALE GENOMIC DNA]</scope>
    <source>
        <strain evidence="2 3">DSM 25947</strain>
    </source>
</reference>
<keyword evidence="2" id="KW-0378">Hydrolase</keyword>
<keyword evidence="1" id="KW-0472">Membrane</keyword>
<dbReference type="PANTHER" id="PTHR48098">
    <property type="entry name" value="ENTEROCHELIN ESTERASE-RELATED"/>
    <property type="match status" value="1"/>
</dbReference>
<dbReference type="Pfam" id="PF00756">
    <property type="entry name" value="Esterase"/>
    <property type="match status" value="1"/>
</dbReference>
<keyword evidence="1" id="KW-0812">Transmembrane</keyword>
<name>A0A1I0A6V5_9BACT</name>
<sequence>MRVPYDTLVTNNFNRMKRTLFLKVMILMIVATGAILNTQAAKVQHLTTHSQSMDKDIETVVITPEGYSENNSYPVLYLLHGYSGNQNDWINNVPEIKNYADLYQFIIVCPDGAFSSWYFDSPIDNSIKYETYVAHELVDWVDNSFSTIASREGRAITGLSMGGHGALYLAFRNQDVYGAAGSLSGGVDIRPFPNNWDISKRLGTYAENKGNWEENTVINLVYKLTPGALEIAIDCGVGDFFYGVNCNLHEKLLERNIPHDFTTRPGGHTWEYWKNAIAFQSVFFHHFFEKGKED</sequence>
<dbReference type="Gene3D" id="3.40.50.1820">
    <property type="entry name" value="alpha/beta hydrolase"/>
    <property type="match status" value="1"/>
</dbReference>
<dbReference type="PANTHER" id="PTHR48098:SF1">
    <property type="entry name" value="DIACYLGLYCEROL ACYLTRANSFERASE_MYCOLYLTRANSFERASE AG85A"/>
    <property type="match status" value="1"/>
</dbReference>
<dbReference type="InterPro" id="IPR000801">
    <property type="entry name" value="Esterase-like"/>
</dbReference>
<evidence type="ECO:0000313" key="3">
    <source>
        <dbReference type="Proteomes" id="UP000181981"/>
    </source>
</evidence>
<dbReference type="GO" id="GO:0016747">
    <property type="term" value="F:acyltransferase activity, transferring groups other than amino-acyl groups"/>
    <property type="evidence" value="ECO:0007669"/>
    <property type="project" value="TreeGrafter"/>
</dbReference>
<evidence type="ECO:0000313" key="2">
    <source>
        <dbReference type="EMBL" id="SES89855.1"/>
    </source>
</evidence>
<protein>
    <submittedName>
        <fullName evidence="2">S-formylglutathione hydrolase FrmB</fullName>
    </submittedName>
</protein>
<dbReference type="AlphaFoldDB" id="A0A1I0A6V5"/>
<accession>A0A1I0A6V5</accession>
<dbReference type="GO" id="GO:0016787">
    <property type="term" value="F:hydrolase activity"/>
    <property type="evidence" value="ECO:0007669"/>
    <property type="project" value="UniProtKB-KW"/>
</dbReference>
<dbReference type="Proteomes" id="UP000181981">
    <property type="component" value="Unassembled WGS sequence"/>
</dbReference>
<dbReference type="EMBL" id="FOHT01000003">
    <property type="protein sequence ID" value="SES89855.1"/>
    <property type="molecule type" value="Genomic_DNA"/>
</dbReference>